<comment type="similarity">
    <text evidence="4 14">Belongs to the cytochrome P450 family.</text>
</comment>
<evidence type="ECO:0000256" key="15">
    <source>
        <dbReference type="SAM" id="SignalP"/>
    </source>
</evidence>
<keyword evidence="6 13" id="KW-0479">Metal-binding</keyword>
<feature type="signal peptide" evidence="15">
    <location>
        <begin position="1"/>
        <end position="23"/>
    </location>
</feature>
<dbReference type="PRINTS" id="PR00463">
    <property type="entry name" value="EP450I"/>
</dbReference>
<dbReference type="EMBL" id="GAKP01016382">
    <property type="protein sequence ID" value="JAC42570.1"/>
    <property type="molecule type" value="Transcribed_RNA"/>
</dbReference>
<keyword evidence="11 14" id="KW-0503">Monooxygenase</keyword>
<dbReference type="OrthoDB" id="2789670at2759"/>
<dbReference type="InterPro" id="IPR036396">
    <property type="entry name" value="Cyt_P450_sf"/>
</dbReference>
<evidence type="ECO:0000256" key="12">
    <source>
        <dbReference type="ARBA" id="ARBA00023136"/>
    </source>
</evidence>
<gene>
    <name evidence="16" type="primary">CP6D4</name>
</gene>
<evidence type="ECO:0000256" key="8">
    <source>
        <dbReference type="ARBA" id="ARBA00022848"/>
    </source>
</evidence>
<evidence type="ECO:0000256" key="14">
    <source>
        <dbReference type="RuleBase" id="RU000461"/>
    </source>
</evidence>
<name>A0A034VLZ9_BACDO</name>
<keyword evidence="12" id="KW-0472">Membrane</keyword>
<evidence type="ECO:0000256" key="6">
    <source>
        <dbReference type="ARBA" id="ARBA00022723"/>
    </source>
</evidence>
<keyword evidence="15" id="KW-0732">Signal</keyword>
<dbReference type="EMBL" id="GAKP01016384">
    <property type="protein sequence ID" value="JAC42568.1"/>
    <property type="molecule type" value="Transcribed_RNA"/>
</dbReference>
<keyword evidence="10 13" id="KW-0408">Iron</keyword>
<proteinExistence type="inferred from homology"/>
<evidence type="ECO:0000256" key="11">
    <source>
        <dbReference type="ARBA" id="ARBA00023033"/>
    </source>
</evidence>
<protein>
    <submittedName>
        <fullName evidence="16">Putative cytochrome P450 6d4</fullName>
    </submittedName>
</protein>
<comment type="subcellular location">
    <subcellularLocation>
        <location evidence="3">Endoplasmic reticulum membrane</location>
        <topology evidence="3">Peripheral membrane protein</topology>
    </subcellularLocation>
    <subcellularLocation>
        <location evidence="2">Microsome membrane</location>
        <topology evidence="2">Peripheral membrane protein</topology>
    </subcellularLocation>
</comment>
<dbReference type="GO" id="GO:0020037">
    <property type="term" value="F:heme binding"/>
    <property type="evidence" value="ECO:0007669"/>
    <property type="project" value="InterPro"/>
</dbReference>
<dbReference type="SUPFAM" id="SSF48264">
    <property type="entry name" value="Cytochrome P450"/>
    <property type="match status" value="1"/>
</dbReference>
<dbReference type="CDD" id="cd11056">
    <property type="entry name" value="CYP6-like"/>
    <property type="match status" value="1"/>
</dbReference>
<dbReference type="InterPro" id="IPR002401">
    <property type="entry name" value="Cyt_P450_E_grp-I"/>
</dbReference>
<dbReference type="PANTHER" id="PTHR24292">
    <property type="entry name" value="CYTOCHROME P450"/>
    <property type="match status" value="1"/>
</dbReference>
<dbReference type="GO" id="GO:0016705">
    <property type="term" value="F:oxidoreductase activity, acting on paired donors, with incorporation or reduction of molecular oxygen"/>
    <property type="evidence" value="ECO:0007669"/>
    <property type="project" value="InterPro"/>
</dbReference>
<dbReference type="EMBL" id="GAKP01016383">
    <property type="protein sequence ID" value="JAC42569.1"/>
    <property type="molecule type" value="Transcribed_RNA"/>
</dbReference>
<evidence type="ECO:0000256" key="4">
    <source>
        <dbReference type="ARBA" id="ARBA00010617"/>
    </source>
</evidence>
<dbReference type="InterPro" id="IPR001128">
    <property type="entry name" value="Cyt_P450"/>
</dbReference>
<evidence type="ECO:0000256" key="7">
    <source>
        <dbReference type="ARBA" id="ARBA00022824"/>
    </source>
</evidence>
<feature type="binding site" description="axial binding residue" evidence="13">
    <location>
        <position position="455"/>
    </location>
    <ligand>
        <name>heme</name>
        <dbReference type="ChEBI" id="CHEBI:30413"/>
    </ligand>
    <ligandPart>
        <name>Fe</name>
        <dbReference type="ChEBI" id="CHEBI:18248"/>
    </ligandPart>
</feature>
<evidence type="ECO:0000256" key="2">
    <source>
        <dbReference type="ARBA" id="ARBA00004174"/>
    </source>
</evidence>
<dbReference type="GO" id="GO:0005789">
    <property type="term" value="C:endoplasmic reticulum membrane"/>
    <property type="evidence" value="ECO:0007669"/>
    <property type="project" value="UniProtKB-SubCell"/>
</dbReference>
<dbReference type="Gene3D" id="1.10.630.10">
    <property type="entry name" value="Cytochrome P450"/>
    <property type="match status" value="1"/>
</dbReference>
<reference evidence="16" key="1">
    <citation type="journal article" date="2014" name="BMC Genomics">
        <title>Characterizing the developmental transcriptome of the oriental fruit fly, Bactrocera dorsalis (Diptera: Tephritidae) through comparative genomic analysis with Drosophila melanogaster utilizing modENCODE datasets.</title>
        <authorList>
            <person name="Geib S.M."/>
            <person name="Calla B."/>
            <person name="Hall B."/>
            <person name="Hou S."/>
            <person name="Manoukis N.C."/>
        </authorList>
    </citation>
    <scope>NUCLEOTIDE SEQUENCE</scope>
    <source>
        <strain evidence="16">Punador</strain>
    </source>
</reference>
<evidence type="ECO:0000256" key="3">
    <source>
        <dbReference type="ARBA" id="ARBA00004406"/>
    </source>
</evidence>
<dbReference type="PRINTS" id="PR00385">
    <property type="entry name" value="P450"/>
</dbReference>
<evidence type="ECO:0000256" key="9">
    <source>
        <dbReference type="ARBA" id="ARBA00023002"/>
    </source>
</evidence>
<dbReference type="EMBL" id="GAKP01016380">
    <property type="protein sequence ID" value="JAC42572.1"/>
    <property type="molecule type" value="Transcribed_RNA"/>
</dbReference>
<evidence type="ECO:0000256" key="10">
    <source>
        <dbReference type="ARBA" id="ARBA00023004"/>
    </source>
</evidence>
<keyword evidence="8" id="KW-0492">Microsome</keyword>
<keyword evidence="5 13" id="KW-0349">Heme</keyword>
<comment type="cofactor">
    <cofactor evidence="1 13">
        <name>heme</name>
        <dbReference type="ChEBI" id="CHEBI:30413"/>
    </cofactor>
</comment>
<feature type="chain" id="PRO_5007369059" evidence="15">
    <location>
        <begin position="24"/>
        <end position="513"/>
    </location>
</feature>
<dbReference type="GO" id="GO:0005506">
    <property type="term" value="F:iron ion binding"/>
    <property type="evidence" value="ECO:0007669"/>
    <property type="project" value="InterPro"/>
</dbReference>
<evidence type="ECO:0000256" key="1">
    <source>
        <dbReference type="ARBA" id="ARBA00001971"/>
    </source>
</evidence>
<evidence type="ECO:0000256" key="13">
    <source>
        <dbReference type="PIRSR" id="PIRSR602401-1"/>
    </source>
</evidence>
<keyword evidence="9 14" id="KW-0560">Oxidoreductase</keyword>
<dbReference type="PANTHER" id="PTHR24292:SF93">
    <property type="entry name" value="CYTOCHROME P450 310A1-RELATED"/>
    <property type="match status" value="1"/>
</dbReference>
<sequence>MIALLLFLLLGTLLFWFIKHQYSYWNRRNFPCDPDTNIPCGCLTSVVKHEKSMGVALYDAYVKAKSPFIGIYLLFRPAVMIRDAELARQILIQDFTSFHDRGVYVDEKRDRMSCNLFSLRGQSWRTLRQKLTPTFSSSKLKAMFHTSDDIGDKMVEHLNKILPDEGRAEVDIKEILVTYAIDIIGSVIFGLDINSFEDPKNKFRCLVHQASRNNLINANIGMLIFLCPSIMKYLVRLGFKNKTAVGLREILKDTIEYREKHNIIRKDMLQLMMQLRNTGKIAEDDDNWSTKANTTTGEENEFTLDDIAAQGFIFYIAGQETTSSAAAFTIFELAQYPDLLARAQNEVQEVLARHNGQLSYDALQEMPFLDLCLQETNRKYPFPFLSRECTRDYTIPGTEHVIEKGTPIVIPLLGIHRDPQYFTNPMIYDPDRFSPSNPNYNANAYMPFGAGPRQCIALRMGKINSKLSLVKILQNFDVEVMSKREIIIDNHSVGIQPKGGVKVRLSKKAKPCY</sequence>
<evidence type="ECO:0000256" key="5">
    <source>
        <dbReference type="ARBA" id="ARBA00022617"/>
    </source>
</evidence>
<evidence type="ECO:0000313" key="16">
    <source>
        <dbReference type="EMBL" id="JAC42568.1"/>
    </source>
</evidence>
<dbReference type="FunFam" id="1.10.630.10:FF:000042">
    <property type="entry name" value="Cytochrome P450"/>
    <property type="match status" value="1"/>
</dbReference>
<dbReference type="PROSITE" id="PS00086">
    <property type="entry name" value="CYTOCHROME_P450"/>
    <property type="match status" value="1"/>
</dbReference>
<organism evidence="16">
    <name type="scientific">Bactrocera dorsalis</name>
    <name type="common">Oriental fruit fly</name>
    <name type="synonym">Dacus dorsalis</name>
    <dbReference type="NCBI Taxonomy" id="27457"/>
    <lineage>
        <taxon>Eukaryota</taxon>
        <taxon>Metazoa</taxon>
        <taxon>Ecdysozoa</taxon>
        <taxon>Arthropoda</taxon>
        <taxon>Hexapoda</taxon>
        <taxon>Insecta</taxon>
        <taxon>Pterygota</taxon>
        <taxon>Neoptera</taxon>
        <taxon>Endopterygota</taxon>
        <taxon>Diptera</taxon>
        <taxon>Brachycera</taxon>
        <taxon>Muscomorpha</taxon>
        <taxon>Tephritoidea</taxon>
        <taxon>Tephritidae</taxon>
        <taxon>Bactrocera</taxon>
        <taxon>Bactrocera</taxon>
    </lineage>
</organism>
<dbReference type="AlphaFoldDB" id="A0A034VLZ9"/>
<dbReference type="InterPro" id="IPR017972">
    <property type="entry name" value="Cyt_P450_CS"/>
</dbReference>
<dbReference type="GO" id="GO:0004497">
    <property type="term" value="F:monooxygenase activity"/>
    <property type="evidence" value="ECO:0007669"/>
    <property type="project" value="UniProtKB-KW"/>
</dbReference>
<keyword evidence="7" id="KW-0256">Endoplasmic reticulum</keyword>
<dbReference type="Pfam" id="PF00067">
    <property type="entry name" value="p450"/>
    <property type="match status" value="1"/>
</dbReference>
<dbReference type="InterPro" id="IPR050476">
    <property type="entry name" value="Insect_CytP450_Detox"/>
</dbReference>
<accession>A0A034VLZ9</accession>